<evidence type="ECO:0000313" key="3">
    <source>
        <dbReference type="Proteomes" id="UP001146351"/>
    </source>
</evidence>
<proteinExistence type="predicted"/>
<comment type="caution">
    <text evidence="2">The sequence shown here is derived from an EMBL/GenBank/DDBJ whole genome shotgun (WGS) entry which is preliminary data.</text>
</comment>
<dbReference type="EMBL" id="JAPQKO010000002">
    <property type="protein sequence ID" value="KAJ5180685.1"/>
    <property type="molecule type" value="Genomic_DNA"/>
</dbReference>
<evidence type="ECO:0000256" key="1">
    <source>
        <dbReference type="SAM" id="SignalP"/>
    </source>
</evidence>
<reference evidence="2" key="1">
    <citation type="submission" date="2022-11" db="EMBL/GenBank/DDBJ databases">
        <authorList>
            <person name="Petersen C."/>
        </authorList>
    </citation>
    <scope>NUCLEOTIDE SEQUENCE</scope>
    <source>
        <strain evidence="2">IBT 21917</strain>
    </source>
</reference>
<name>A0A9W9LX00_9EURO</name>
<organism evidence="2 3">
    <name type="scientific">Penicillium capsulatum</name>
    <dbReference type="NCBI Taxonomy" id="69766"/>
    <lineage>
        <taxon>Eukaryota</taxon>
        <taxon>Fungi</taxon>
        <taxon>Dikarya</taxon>
        <taxon>Ascomycota</taxon>
        <taxon>Pezizomycotina</taxon>
        <taxon>Eurotiomycetes</taxon>
        <taxon>Eurotiomycetidae</taxon>
        <taxon>Eurotiales</taxon>
        <taxon>Aspergillaceae</taxon>
        <taxon>Penicillium</taxon>
    </lineage>
</organism>
<keyword evidence="3" id="KW-1185">Reference proteome</keyword>
<sequence>MLSAVLLPLAFWVITVPAALHGTNVTGWAINEKLAGIGQIAFTTSLYFDTHAKITDQDVAFLAQTAYDDLNEIMKNYNQKDYGAFDKPAHVALVAKGKAFYLASTIRRRVGYGAWNPPKTNDAVRTALYQCQARIISESQVKQPANCAEAMAMHLYYSANPDKKDDSLGKDVTLVVYGQGDGDKNPRVLKPCQAKPAKPESTDISGWASAIGCQNLVDKMGVKVYEGKVDMDSDRGKHLMGILRQRKVCV</sequence>
<gene>
    <name evidence="2" type="ORF">N7492_003895</name>
</gene>
<accession>A0A9W9LX00</accession>
<dbReference type="AlphaFoldDB" id="A0A9W9LX00"/>
<feature type="chain" id="PRO_5040733730" evidence="1">
    <location>
        <begin position="23"/>
        <end position="250"/>
    </location>
</feature>
<dbReference type="Proteomes" id="UP001146351">
    <property type="component" value="Unassembled WGS sequence"/>
</dbReference>
<evidence type="ECO:0000313" key="2">
    <source>
        <dbReference type="EMBL" id="KAJ5180685.1"/>
    </source>
</evidence>
<feature type="signal peptide" evidence="1">
    <location>
        <begin position="1"/>
        <end position="22"/>
    </location>
</feature>
<protein>
    <submittedName>
        <fullName evidence="2">Uncharacterized protein</fullName>
    </submittedName>
</protein>
<reference evidence="2" key="2">
    <citation type="journal article" date="2023" name="IMA Fungus">
        <title>Comparative genomic study of the Penicillium genus elucidates a diverse pangenome and 15 lateral gene transfer events.</title>
        <authorList>
            <person name="Petersen C."/>
            <person name="Sorensen T."/>
            <person name="Nielsen M.R."/>
            <person name="Sondergaard T.E."/>
            <person name="Sorensen J.L."/>
            <person name="Fitzpatrick D.A."/>
            <person name="Frisvad J.C."/>
            <person name="Nielsen K.L."/>
        </authorList>
    </citation>
    <scope>NUCLEOTIDE SEQUENCE</scope>
    <source>
        <strain evidence="2">IBT 21917</strain>
    </source>
</reference>
<keyword evidence="1" id="KW-0732">Signal</keyword>